<evidence type="ECO:0000256" key="2">
    <source>
        <dbReference type="ARBA" id="ARBA00022475"/>
    </source>
</evidence>
<evidence type="ECO:0000256" key="7">
    <source>
        <dbReference type="ARBA" id="ARBA00023136"/>
    </source>
</evidence>
<dbReference type="InterPro" id="IPR051050">
    <property type="entry name" value="Lipid_II_flippase_MurJ/MviN"/>
</dbReference>
<evidence type="ECO:0000256" key="6">
    <source>
        <dbReference type="ARBA" id="ARBA00022989"/>
    </source>
</evidence>
<feature type="region of interest" description="Disordered" evidence="8">
    <location>
        <begin position="112"/>
        <end position="132"/>
    </location>
</feature>
<keyword evidence="4" id="KW-0133">Cell shape</keyword>
<keyword evidence="5" id="KW-0573">Peptidoglycan synthesis</keyword>
<evidence type="ECO:0000313" key="10">
    <source>
        <dbReference type="EMBL" id="BDE96769.1"/>
    </source>
</evidence>
<evidence type="ECO:0000256" key="3">
    <source>
        <dbReference type="ARBA" id="ARBA00022692"/>
    </source>
</evidence>
<feature type="region of interest" description="Disordered" evidence="8">
    <location>
        <begin position="50"/>
        <end position="84"/>
    </location>
</feature>
<feature type="transmembrane region" description="Helical" evidence="9">
    <location>
        <begin position="579"/>
        <end position="603"/>
    </location>
</feature>
<reference evidence="10 11" key="1">
    <citation type="submission" date="2022-01" db="EMBL/GenBank/DDBJ databases">
        <title>Novel bile acid biosynthetic pathways are enriched in the microbiome of centenarians.</title>
        <authorList>
            <person name="Sato Y."/>
            <person name="Atarashi K."/>
            <person name="Plichta R.D."/>
            <person name="Arai Y."/>
            <person name="Sasajima S."/>
            <person name="Kearney M.S."/>
            <person name="Suda W."/>
            <person name="Takeshita K."/>
            <person name="Sasaki T."/>
            <person name="Okamoto S."/>
            <person name="Skelly N.A."/>
            <person name="Okamura Y."/>
            <person name="Vlamakis H."/>
            <person name="Li Y."/>
            <person name="Tanoue T."/>
            <person name="Takei H."/>
            <person name="Nittono H."/>
            <person name="Narushima S."/>
            <person name="Irie J."/>
            <person name="Itoh H."/>
            <person name="Moriya K."/>
            <person name="Sugiura Y."/>
            <person name="Suematsu M."/>
            <person name="Moritoki N."/>
            <person name="Shibata S."/>
            <person name="Littman R.D."/>
            <person name="Fischbach A.M."/>
            <person name="Uwamino Y."/>
            <person name="Inoue T."/>
            <person name="Honda A."/>
            <person name="Hattori M."/>
            <person name="Murai T."/>
            <person name="Xavier J.R."/>
            <person name="Hirose N."/>
            <person name="Honda K."/>
        </authorList>
    </citation>
    <scope>NUCLEOTIDE SEQUENCE [LARGE SCALE GENOMIC DNA]</scope>
    <source>
        <strain evidence="10 11">CE91-St30</strain>
    </source>
</reference>
<keyword evidence="3 9" id="KW-0812">Transmembrane</keyword>
<evidence type="ECO:0000256" key="5">
    <source>
        <dbReference type="ARBA" id="ARBA00022984"/>
    </source>
</evidence>
<dbReference type="CDD" id="cd13123">
    <property type="entry name" value="MATE_MurJ_like"/>
    <property type="match status" value="1"/>
</dbReference>
<feature type="transmembrane region" description="Helical" evidence="9">
    <location>
        <begin position="396"/>
        <end position="420"/>
    </location>
</feature>
<evidence type="ECO:0000313" key="11">
    <source>
        <dbReference type="Proteomes" id="UP001320544"/>
    </source>
</evidence>
<feature type="transmembrane region" description="Helical" evidence="9">
    <location>
        <begin position="513"/>
        <end position="536"/>
    </location>
</feature>
<evidence type="ECO:0000256" key="9">
    <source>
        <dbReference type="SAM" id="Phobius"/>
    </source>
</evidence>
<dbReference type="PANTHER" id="PTHR47019:SF1">
    <property type="entry name" value="LIPID II FLIPPASE MURJ"/>
    <property type="match status" value="1"/>
</dbReference>
<sequence>MSDKLSRAKHTREAVERELLQLPDTTGSFHRIGELGFEIDEADYDPYAGRHAKRASAGASSPEKVGRHAKQATTGGYTRSSSPNDAFGRHGAALAPEPEIYNAADDMLARTPDGDDVATELASPPNDDDSKTVSSSAALISVCVMISRITGFVRTWAMAFALGSTLLASSYTVANNLPNMLYELVAGGMIVTAFLPVYVSVKKKLGTEEGNRYASNLLTLVVILLGIVSLICMAFPAQAIFTQSFYSDQSEMATSVFFFQFFAIQIVFYGASAVVSGLLNANRDYLWSSIAPVANNVIVIATFFAYALIAPNDPELALYIIAIGNPLGVFVQMAIQIPALKRNGIRIRPRIDLHDPALRETLAIGIPAVIVMLSSTAVVSVQSAASYAFAENGPSIIYYARLWFMLPYSFLAVPITTAMFTELADMQAEGNTEGVKRGIISGTNQILFFMIPFALYLVVFATPLITLYSAGAFTAENIPTVASYLAVFAVSLPFYGINTYLQKIFSSLRKMTVFAGFNIIAATVQVALTGAAVFAASNGIADIPIESIAVAELVFYLVGDICLFTYLRRRFGAFGLRSTAKAFIVALVLGTLGAAAGGGALFAAQTFIAPLSGSIAQAFAYIVVCGIVSLVVTFGIALKLKIPEAAFLSSIMARVTGKLKRR</sequence>
<accession>A0ABM7WKB4</accession>
<feature type="transmembrane region" description="Helical" evidence="9">
    <location>
        <begin position="293"/>
        <end position="310"/>
    </location>
</feature>
<keyword evidence="7 9" id="KW-0472">Membrane</keyword>
<gene>
    <name evidence="10" type="primary">mviN</name>
    <name evidence="10" type="ORF">CE91St30_21020</name>
</gene>
<feature type="transmembrane region" description="Helical" evidence="9">
    <location>
        <begin position="180"/>
        <end position="201"/>
    </location>
</feature>
<feature type="transmembrane region" description="Helical" evidence="9">
    <location>
        <begin position="481"/>
        <end position="501"/>
    </location>
</feature>
<dbReference type="RefSeq" id="WP_244385968.1">
    <property type="nucleotide sequence ID" value="NZ_AP025564.1"/>
</dbReference>
<dbReference type="PRINTS" id="PR01806">
    <property type="entry name" value="VIRFACTRMVIN"/>
</dbReference>
<organism evidence="10 11">
    <name type="scientific">Raoultibacter timonensis</name>
    <dbReference type="NCBI Taxonomy" id="1907662"/>
    <lineage>
        <taxon>Bacteria</taxon>
        <taxon>Bacillati</taxon>
        <taxon>Actinomycetota</taxon>
        <taxon>Coriobacteriia</taxon>
        <taxon>Eggerthellales</taxon>
        <taxon>Eggerthellaceae</taxon>
        <taxon>Raoultibacter</taxon>
    </lineage>
</organism>
<feature type="transmembrane region" description="Helical" evidence="9">
    <location>
        <begin position="155"/>
        <end position="174"/>
    </location>
</feature>
<comment type="subcellular location">
    <subcellularLocation>
        <location evidence="1">Cell membrane</location>
        <topology evidence="1">Multi-pass membrane protein</topology>
    </subcellularLocation>
</comment>
<evidence type="ECO:0000256" key="1">
    <source>
        <dbReference type="ARBA" id="ARBA00004651"/>
    </source>
</evidence>
<keyword evidence="6 9" id="KW-1133">Transmembrane helix</keyword>
<evidence type="ECO:0000256" key="4">
    <source>
        <dbReference type="ARBA" id="ARBA00022960"/>
    </source>
</evidence>
<feature type="transmembrane region" description="Helical" evidence="9">
    <location>
        <begin position="615"/>
        <end position="638"/>
    </location>
</feature>
<dbReference type="Pfam" id="PF03023">
    <property type="entry name" value="MurJ"/>
    <property type="match status" value="1"/>
</dbReference>
<dbReference type="EMBL" id="AP025564">
    <property type="protein sequence ID" value="BDE96769.1"/>
    <property type="molecule type" value="Genomic_DNA"/>
</dbReference>
<dbReference type="InterPro" id="IPR004268">
    <property type="entry name" value="MurJ"/>
</dbReference>
<feature type="transmembrane region" description="Helical" evidence="9">
    <location>
        <begin position="316"/>
        <end position="340"/>
    </location>
</feature>
<feature type="compositionally biased region" description="Polar residues" evidence="8">
    <location>
        <begin position="71"/>
        <end position="84"/>
    </location>
</feature>
<keyword evidence="2" id="KW-1003">Cell membrane</keyword>
<dbReference type="PANTHER" id="PTHR47019">
    <property type="entry name" value="LIPID II FLIPPASE MURJ"/>
    <property type="match status" value="1"/>
</dbReference>
<feature type="transmembrane region" description="Helical" evidence="9">
    <location>
        <begin position="446"/>
        <end position="469"/>
    </location>
</feature>
<feature type="transmembrane region" description="Helical" evidence="9">
    <location>
        <begin position="257"/>
        <end position="281"/>
    </location>
</feature>
<feature type="transmembrane region" description="Helical" evidence="9">
    <location>
        <begin position="213"/>
        <end position="237"/>
    </location>
</feature>
<feature type="transmembrane region" description="Helical" evidence="9">
    <location>
        <begin position="361"/>
        <end position="390"/>
    </location>
</feature>
<name>A0ABM7WKB4_9ACTN</name>
<keyword evidence="11" id="KW-1185">Reference proteome</keyword>
<evidence type="ECO:0000256" key="8">
    <source>
        <dbReference type="SAM" id="MobiDB-lite"/>
    </source>
</evidence>
<proteinExistence type="predicted"/>
<dbReference type="Proteomes" id="UP001320544">
    <property type="component" value="Chromosome"/>
</dbReference>
<feature type="transmembrane region" description="Helical" evidence="9">
    <location>
        <begin position="548"/>
        <end position="567"/>
    </location>
</feature>
<protein>
    <submittedName>
        <fullName evidence="10">Lipid II flippase MurJ</fullName>
    </submittedName>
</protein>